<evidence type="ECO:0000313" key="7">
    <source>
        <dbReference type="Proteomes" id="UP001157133"/>
    </source>
</evidence>
<dbReference type="Proteomes" id="UP001157133">
    <property type="component" value="Unassembled WGS sequence"/>
</dbReference>
<dbReference type="InterPro" id="IPR050389">
    <property type="entry name" value="LysR-type_TF"/>
</dbReference>
<dbReference type="PRINTS" id="PR00039">
    <property type="entry name" value="HTHLYSR"/>
</dbReference>
<feature type="domain" description="HTH lysR-type" evidence="5">
    <location>
        <begin position="3"/>
        <end position="60"/>
    </location>
</feature>
<protein>
    <submittedName>
        <fullName evidence="6">Transcriptional regulator</fullName>
    </submittedName>
</protein>
<evidence type="ECO:0000256" key="1">
    <source>
        <dbReference type="ARBA" id="ARBA00009437"/>
    </source>
</evidence>
<keyword evidence="2" id="KW-0805">Transcription regulation</keyword>
<dbReference type="InterPro" id="IPR036388">
    <property type="entry name" value="WH-like_DNA-bd_sf"/>
</dbReference>
<dbReference type="Gene3D" id="1.10.10.10">
    <property type="entry name" value="Winged helix-like DNA-binding domain superfamily/Winged helix DNA-binding domain"/>
    <property type="match status" value="1"/>
</dbReference>
<dbReference type="RefSeq" id="WP_284207073.1">
    <property type="nucleotide sequence ID" value="NZ_BSSU01000005.1"/>
</dbReference>
<evidence type="ECO:0000259" key="5">
    <source>
        <dbReference type="PROSITE" id="PS50931"/>
    </source>
</evidence>
<dbReference type="CDD" id="cd08417">
    <property type="entry name" value="PBP2_Nitroaromatics_like"/>
    <property type="match status" value="1"/>
</dbReference>
<keyword evidence="7" id="KW-1185">Reference proteome</keyword>
<dbReference type="SUPFAM" id="SSF53850">
    <property type="entry name" value="Periplasmic binding protein-like II"/>
    <property type="match status" value="1"/>
</dbReference>
<dbReference type="PROSITE" id="PS50931">
    <property type="entry name" value="HTH_LYSR"/>
    <property type="match status" value="1"/>
</dbReference>
<dbReference type="SUPFAM" id="SSF46785">
    <property type="entry name" value="Winged helix' DNA-binding domain"/>
    <property type="match status" value="1"/>
</dbReference>
<comment type="similarity">
    <text evidence="1">Belongs to the LysR transcriptional regulatory family.</text>
</comment>
<gene>
    <name evidence="6" type="ORF">theurythT_11860</name>
</gene>
<accession>A0ABQ6H1G6</accession>
<dbReference type="Pfam" id="PF03466">
    <property type="entry name" value="LysR_substrate"/>
    <property type="match status" value="1"/>
</dbReference>
<dbReference type="InterPro" id="IPR005119">
    <property type="entry name" value="LysR_subst-bd"/>
</dbReference>
<evidence type="ECO:0000256" key="4">
    <source>
        <dbReference type="ARBA" id="ARBA00023163"/>
    </source>
</evidence>
<dbReference type="EMBL" id="BSSU01000005">
    <property type="protein sequence ID" value="GLX81734.1"/>
    <property type="molecule type" value="Genomic_DNA"/>
</dbReference>
<dbReference type="Gene3D" id="3.40.190.10">
    <property type="entry name" value="Periplasmic binding protein-like II"/>
    <property type="match status" value="2"/>
</dbReference>
<dbReference type="Pfam" id="PF00126">
    <property type="entry name" value="HTH_1"/>
    <property type="match status" value="1"/>
</dbReference>
<evidence type="ECO:0000313" key="6">
    <source>
        <dbReference type="EMBL" id="GLX81734.1"/>
    </source>
</evidence>
<dbReference type="InterPro" id="IPR000847">
    <property type="entry name" value="LysR_HTH_N"/>
</dbReference>
<evidence type="ECO:0000256" key="3">
    <source>
        <dbReference type="ARBA" id="ARBA00023125"/>
    </source>
</evidence>
<keyword evidence="4" id="KW-0804">Transcription</keyword>
<evidence type="ECO:0000256" key="2">
    <source>
        <dbReference type="ARBA" id="ARBA00023015"/>
    </source>
</evidence>
<name>A0ABQ6H1G6_9GAMM</name>
<organism evidence="6 7">
    <name type="scientific">Thalassotalea eurytherma</name>
    <dbReference type="NCBI Taxonomy" id="1144278"/>
    <lineage>
        <taxon>Bacteria</taxon>
        <taxon>Pseudomonadati</taxon>
        <taxon>Pseudomonadota</taxon>
        <taxon>Gammaproteobacteria</taxon>
        <taxon>Alteromonadales</taxon>
        <taxon>Colwelliaceae</taxon>
        <taxon>Thalassotalea</taxon>
    </lineage>
</organism>
<dbReference type="PANTHER" id="PTHR30118:SF15">
    <property type="entry name" value="TRANSCRIPTIONAL REGULATORY PROTEIN"/>
    <property type="match status" value="1"/>
</dbReference>
<comment type="caution">
    <text evidence="6">The sequence shown here is derived from an EMBL/GenBank/DDBJ whole genome shotgun (WGS) entry which is preliminary data.</text>
</comment>
<dbReference type="PANTHER" id="PTHR30118">
    <property type="entry name" value="HTH-TYPE TRANSCRIPTIONAL REGULATOR LEUO-RELATED"/>
    <property type="match status" value="1"/>
</dbReference>
<dbReference type="InterPro" id="IPR036390">
    <property type="entry name" value="WH_DNA-bd_sf"/>
</dbReference>
<keyword evidence="3" id="KW-0238">DNA-binding</keyword>
<sequence>MKVDLNLFIVFEAIYCEGNISKAAAALNLSQPAVSHALAKLRAHYEDKLFIRQGNQMRPTALTKNVIVEVREALQKLEISLIQSRAFEPQSSKKQCAISLHSSLEAYYLPPLVKQLRVEAPQLSLATNRTKRSDLELKLASGDIDLAIDILLPVSENILHTQLETDQLVVVARKDHPALNSKMTLESYLSLNHILVSSRTSGPGLEDFELGRLGLQRKISLRCQHLLSACRVVVNSDLILTLPKNAAQLYQKVFAIDIFELPVALPNIDVHLYWHRNVDKDPANQWLRNKMILSTQDKL</sequence>
<proteinExistence type="inferred from homology"/>
<dbReference type="InterPro" id="IPR037402">
    <property type="entry name" value="YidZ_PBP2"/>
</dbReference>
<reference evidence="6 7" key="1">
    <citation type="submission" date="2023-03" db="EMBL/GenBank/DDBJ databases">
        <title>Draft genome sequence of Thalassotalea eurytherma JCM 18482T.</title>
        <authorList>
            <person name="Sawabe T."/>
        </authorList>
    </citation>
    <scope>NUCLEOTIDE SEQUENCE [LARGE SCALE GENOMIC DNA]</scope>
    <source>
        <strain evidence="6 7">JCM 18482</strain>
    </source>
</reference>